<comment type="caution">
    <text evidence="2">The sequence shown here is derived from an EMBL/GenBank/DDBJ whole genome shotgun (WGS) entry which is preliminary data.</text>
</comment>
<evidence type="ECO:0000313" key="3">
    <source>
        <dbReference type="Proteomes" id="UP001499978"/>
    </source>
</evidence>
<name>A0ABN3NRH4_9ACTN</name>
<dbReference type="InterPro" id="IPR011650">
    <property type="entry name" value="Peptidase_M20_dimer"/>
</dbReference>
<dbReference type="Proteomes" id="UP001499978">
    <property type="component" value="Unassembled WGS sequence"/>
</dbReference>
<protein>
    <recommendedName>
        <fullName evidence="1">Peptidase M20 dimerisation domain-containing protein</fullName>
    </recommendedName>
</protein>
<accession>A0ABN3NRH4</accession>
<proteinExistence type="predicted"/>
<sequence length="150" mass="15854">MVGAAASLDLPEERLRAEAGVVEGVRLIGSEPLADRLWSKPSIAVLGIDCPPTEGAPNALTPYARAKLNLRLAPGQEPAAAFEALRKHLEANAPWGTRPVVTLEQTGARASLTPRVRASLHLVEFARVCLAEALLLANLPAALANSRDNL</sequence>
<feature type="domain" description="Peptidase M20 dimerisation" evidence="1">
    <location>
        <begin position="13"/>
        <end position="96"/>
    </location>
</feature>
<evidence type="ECO:0000313" key="2">
    <source>
        <dbReference type="EMBL" id="GAA2532037.1"/>
    </source>
</evidence>
<dbReference type="Pfam" id="PF07687">
    <property type="entry name" value="M20_dimer"/>
    <property type="match status" value="1"/>
</dbReference>
<keyword evidence="3" id="KW-1185">Reference proteome</keyword>
<evidence type="ECO:0000259" key="1">
    <source>
        <dbReference type="Pfam" id="PF07687"/>
    </source>
</evidence>
<reference evidence="2 3" key="1">
    <citation type="journal article" date="2019" name="Int. J. Syst. Evol. Microbiol.">
        <title>The Global Catalogue of Microorganisms (GCM) 10K type strain sequencing project: providing services to taxonomists for standard genome sequencing and annotation.</title>
        <authorList>
            <consortium name="The Broad Institute Genomics Platform"/>
            <consortium name="The Broad Institute Genome Sequencing Center for Infectious Disease"/>
            <person name="Wu L."/>
            <person name="Ma J."/>
        </authorList>
    </citation>
    <scope>NUCLEOTIDE SEQUENCE [LARGE SCALE GENOMIC DNA]</scope>
    <source>
        <strain evidence="2 3">JCM 3367</strain>
    </source>
</reference>
<dbReference type="RefSeq" id="WP_425565654.1">
    <property type="nucleotide sequence ID" value="NZ_BAAARY010000030.1"/>
</dbReference>
<dbReference type="EMBL" id="BAAARY010000030">
    <property type="protein sequence ID" value="GAA2532037.1"/>
    <property type="molecule type" value="Genomic_DNA"/>
</dbReference>
<gene>
    <name evidence="2" type="ORF">GCM10010201_34370</name>
</gene>
<dbReference type="Gene3D" id="3.30.70.360">
    <property type="match status" value="1"/>
</dbReference>
<organism evidence="2 3">
    <name type="scientific">Pilimelia columellifera subsp. columellifera</name>
    <dbReference type="NCBI Taxonomy" id="706583"/>
    <lineage>
        <taxon>Bacteria</taxon>
        <taxon>Bacillati</taxon>
        <taxon>Actinomycetota</taxon>
        <taxon>Actinomycetes</taxon>
        <taxon>Micromonosporales</taxon>
        <taxon>Micromonosporaceae</taxon>
        <taxon>Pilimelia</taxon>
    </lineage>
</organism>